<keyword evidence="3 5" id="KW-0378">Hydrolase</keyword>
<feature type="binding site" evidence="4">
    <location>
        <position position="14"/>
    </location>
    <ligand>
        <name>a divalent metal cation</name>
        <dbReference type="ChEBI" id="CHEBI:60240"/>
        <label>1</label>
    </ligand>
</feature>
<comment type="similarity">
    <text evidence="1">Belongs to the metallo-dependent hydrolases superfamily. TatD-type hydrolase family.</text>
</comment>
<accession>A0A9X4ER19</accession>
<dbReference type="EMBL" id="JAKNBA010000001">
    <property type="protein sequence ID" value="MDE1240712.1"/>
    <property type="molecule type" value="Genomic_DNA"/>
</dbReference>
<dbReference type="InterPro" id="IPR032466">
    <property type="entry name" value="Metal_Hydrolase"/>
</dbReference>
<dbReference type="EMBL" id="JAKNAX010000002">
    <property type="protein sequence ID" value="MDE1345080.1"/>
    <property type="molecule type" value="Genomic_DNA"/>
</dbReference>
<dbReference type="EMBL" id="CP118711">
    <property type="protein sequence ID" value="WGK84824.1"/>
    <property type="molecule type" value="Genomic_DNA"/>
</dbReference>
<dbReference type="GO" id="GO:0016788">
    <property type="term" value="F:hydrolase activity, acting on ester bonds"/>
    <property type="evidence" value="ECO:0007669"/>
    <property type="project" value="InterPro"/>
</dbReference>
<dbReference type="FunFam" id="3.20.20.140:FF:000005">
    <property type="entry name" value="TatD family hydrolase"/>
    <property type="match status" value="1"/>
</dbReference>
<dbReference type="InterPro" id="IPR001130">
    <property type="entry name" value="TatD-like"/>
</dbReference>
<evidence type="ECO:0000313" key="7">
    <source>
        <dbReference type="EMBL" id="WGK84824.1"/>
    </source>
</evidence>
<proteinExistence type="inferred from homology"/>
<dbReference type="InterPro" id="IPR015991">
    <property type="entry name" value="TatD/YcfH-like"/>
</dbReference>
<dbReference type="PROSITE" id="PS01091">
    <property type="entry name" value="TATD_3"/>
    <property type="match status" value="1"/>
</dbReference>
<evidence type="ECO:0000256" key="2">
    <source>
        <dbReference type="ARBA" id="ARBA00022723"/>
    </source>
</evidence>
<feature type="binding site" evidence="4">
    <location>
        <position position="159"/>
    </location>
    <ligand>
        <name>a divalent metal cation</name>
        <dbReference type="ChEBI" id="CHEBI:60240"/>
        <label>2</label>
    </ligand>
</feature>
<name>A0A9X4ER19_9VIBR</name>
<evidence type="ECO:0000313" key="8">
    <source>
        <dbReference type="Proteomes" id="UP001140979"/>
    </source>
</evidence>
<dbReference type="AlphaFoldDB" id="A0A9X4ER19"/>
<evidence type="ECO:0000313" key="9">
    <source>
        <dbReference type="Proteomes" id="UP001241226"/>
    </source>
</evidence>
<protein>
    <submittedName>
        <fullName evidence="5">TatD family hydrolase</fullName>
    </submittedName>
</protein>
<dbReference type="SUPFAM" id="SSF51556">
    <property type="entry name" value="Metallo-dependent hydrolases"/>
    <property type="match status" value="1"/>
</dbReference>
<evidence type="ECO:0000256" key="3">
    <source>
        <dbReference type="ARBA" id="ARBA00022801"/>
    </source>
</evidence>
<dbReference type="InterPro" id="IPR018228">
    <property type="entry name" value="DNase_TatD-rel_CS"/>
</dbReference>
<organism evidence="5 8">
    <name type="scientific">Vibrio aestuarianus</name>
    <dbReference type="NCBI Taxonomy" id="28171"/>
    <lineage>
        <taxon>Bacteria</taxon>
        <taxon>Pseudomonadati</taxon>
        <taxon>Pseudomonadota</taxon>
        <taxon>Gammaproteobacteria</taxon>
        <taxon>Vibrionales</taxon>
        <taxon>Vibrionaceae</taxon>
        <taxon>Vibrio</taxon>
    </lineage>
</organism>
<dbReference type="Proteomes" id="UP001140979">
    <property type="component" value="Unassembled WGS sequence"/>
</dbReference>
<dbReference type="Pfam" id="PF01026">
    <property type="entry name" value="TatD_DNase"/>
    <property type="match status" value="1"/>
</dbReference>
<dbReference type="Proteomes" id="UP001241226">
    <property type="component" value="Chromosome 1"/>
</dbReference>
<dbReference type="GO" id="GO:0005829">
    <property type="term" value="C:cytosol"/>
    <property type="evidence" value="ECO:0007669"/>
    <property type="project" value="TreeGrafter"/>
</dbReference>
<dbReference type="RefSeq" id="WP_261915160.1">
    <property type="nucleotide sequence ID" value="NZ_CALYLG010000277.1"/>
</dbReference>
<feature type="binding site" evidence="4">
    <location>
        <position position="135"/>
    </location>
    <ligand>
        <name>a divalent metal cation</name>
        <dbReference type="ChEBI" id="CHEBI:60240"/>
        <label>2</label>
    </ligand>
</feature>
<gene>
    <name evidence="5" type="ORF">L9W94_00850</name>
    <name evidence="6" type="ORF">L9X51_01320</name>
    <name evidence="7" type="ORF">PYE67_10615</name>
</gene>
<dbReference type="PANTHER" id="PTHR46124">
    <property type="entry name" value="D-AMINOACYL-TRNA DEACYLASE"/>
    <property type="match status" value="1"/>
</dbReference>
<dbReference type="PROSITE" id="PS01137">
    <property type="entry name" value="TATD_1"/>
    <property type="match status" value="1"/>
</dbReference>
<evidence type="ECO:0000256" key="1">
    <source>
        <dbReference type="ARBA" id="ARBA00009275"/>
    </source>
</evidence>
<feature type="binding site" evidence="4">
    <location>
        <position position="209"/>
    </location>
    <ligand>
        <name>a divalent metal cation</name>
        <dbReference type="ChEBI" id="CHEBI:60240"/>
        <label>1</label>
    </ligand>
</feature>
<dbReference type="Proteomes" id="UP001140978">
    <property type="component" value="Unassembled WGS sequence"/>
</dbReference>
<keyword evidence="2 4" id="KW-0479">Metal-binding</keyword>
<evidence type="ECO:0000313" key="6">
    <source>
        <dbReference type="EMBL" id="MDE1345080.1"/>
    </source>
</evidence>
<dbReference type="Gene3D" id="3.20.20.140">
    <property type="entry name" value="Metal-dependent hydrolases"/>
    <property type="match status" value="1"/>
</dbReference>
<dbReference type="NCBIfam" id="TIGR00010">
    <property type="entry name" value="YchF/TatD family DNA exonuclease"/>
    <property type="match status" value="1"/>
</dbReference>
<sequence length="261" mass="29223">MSISKLRLFDTHCHLDFSVFSENVDLHIKLAQKSGVEKLLVPAIGPSNWQRVAQLAESYPALYFSLGFHPYFLSQSSHSYIDQFEQALDNRHDKCLALGECGLDFAIDVDSKLQESMFEVQIELAKKTALPLIIHSRKAHNRVLQLLKKHHFNQGGILHAFSGSEQQARQFIDLGFKIGVGGIITYPRANKTRLAICALPIESLVLETDAPDMPLNGLQGKVNHPKYLPIIVQTLALLRGQSEQSIAEALWENSHSLLFSL</sequence>
<dbReference type="GO" id="GO:0004536">
    <property type="term" value="F:DNA nuclease activity"/>
    <property type="evidence" value="ECO:0007669"/>
    <property type="project" value="InterPro"/>
</dbReference>
<evidence type="ECO:0000313" key="5">
    <source>
        <dbReference type="EMBL" id="MDE1240712.1"/>
    </source>
</evidence>
<feature type="binding site" evidence="4">
    <location>
        <position position="100"/>
    </location>
    <ligand>
        <name>a divalent metal cation</name>
        <dbReference type="ChEBI" id="CHEBI:60240"/>
        <label>1</label>
    </ligand>
</feature>
<dbReference type="CDD" id="cd01310">
    <property type="entry name" value="TatD_DNAse"/>
    <property type="match status" value="1"/>
</dbReference>
<feature type="binding site" evidence="4">
    <location>
        <position position="12"/>
    </location>
    <ligand>
        <name>a divalent metal cation</name>
        <dbReference type="ChEBI" id="CHEBI:60240"/>
        <label>1</label>
    </ligand>
</feature>
<reference evidence="5 9" key="1">
    <citation type="submission" date="2022-02" db="EMBL/GenBank/DDBJ databases">
        <title>Emergence and expansion in Europe of a Vibrio aestuarianus clonal complex pathogenic for oysters.</title>
        <authorList>
            <person name="Mesnil A."/>
            <person name="Travers M.-A."/>
        </authorList>
    </citation>
    <scope>NUCLEOTIDE SEQUENCE</scope>
    <source>
        <strain evidence="5">19_064_11T1</strain>
        <strain evidence="6">19_064_15T1</strain>
        <strain evidence="7 9">U17</strain>
    </source>
</reference>
<dbReference type="GO" id="GO:0046872">
    <property type="term" value="F:metal ion binding"/>
    <property type="evidence" value="ECO:0007669"/>
    <property type="project" value="UniProtKB-KW"/>
</dbReference>
<dbReference type="PIRSF" id="PIRSF005902">
    <property type="entry name" value="DNase_TatD"/>
    <property type="match status" value="1"/>
</dbReference>
<evidence type="ECO:0000256" key="4">
    <source>
        <dbReference type="PIRSR" id="PIRSR005902-1"/>
    </source>
</evidence>
<dbReference type="PANTHER" id="PTHR46124:SF3">
    <property type="entry name" value="HYDROLASE"/>
    <property type="match status" value="1"/>
</dbReference>